<accession>A0A2I7R0L6</accession>
<protein>
    <submittedName>
        <fullName evidence="2">Coil containing protein</fullName>
    </submittedName>
</protein>
<feature type="compositionally biased region" description="Basic and acidic residues" evidence="1">
    <location>
        <begin position="1"/>
        <end position="30"/>
    </location>
</feature>
<sequence length="49" mass="6035">MGNKRHLGEESWEHNDYQARRNEREQAKIEKRNRKNTRKRKKSEVHDGC</sequence>
<evidence type="ECO:0000313" key="2">
    <source>
        <dbReference type="EMBL" id="AUR87196.1"/>
    </source>
</evidence>
<keyword evidence="3" id="KW-1185">Reference proteome</keyword>
<organism evidence="2 3">
    <name type="scientific">Vibrio phage 1.097.O._10N.286.49.B3</name>
    <dbReference type="NCBI Taxonomy" id="1881383"/>
    <lineage>
        <taxon>Viruses</taxon>
        <taxon>Duplodnaviria</taxon>
        <taxon>Heunggongvirae</taxon>
        <taxon>Uroviricota</taxon>
        <taxon>Caudoviricetes</taxon>
        <taxon>Schitoviridae</taxon>
        <taxon>Pontosvirinae</taxon>
        <taxon>Dorisvirus</taxon>
        <taxon>Dorisvirus 49B3</taxon>
    </lineage>
</organism>
<name>A0A2I7R0L6_9CAUD</name>
<proteinExistence type="predicted"/>
<feature type="compositionally biased region" description="Basic residues" evidence="1">
    <location>
        <begin position="31"/>
        <end position="43"/>
    </location>
</feature>
<evidence type="ECO:0000313" key="3">
    <source>
        <dbReference type="Proteomes" id="UP000259765"/>
    </source>
</evidence>
<dbReference type="Proteomes" id="UP000259765">
    <property type="component" value="Segment"/>
</dbReference>
<dbReference type="EMBL" id="MG592470">
    <property type="protein sequence ID" value="AUR87196.1"/>
    <property type="molecule type" value="Genomic_DNA"/>
</dbReference>
<gene>
    <name evidence="2" type="ORF">NVP1097O_50</name>
</gene>
<evidence type="ECO:0000256" key="1">
    <source>
        <dbReference type="SAM" id="MobiDB-lite"/>
    </source>
</evidence>
<feature type="region of interest" description="Disordered" evidence="1">
    <location>
        <begin position="1"/>
        <end position="49"/>
    </location>
</feature>
<reference evidence="2 3" key="1">
    <citation type="submission" date="2017-11" db="EMBL/GenBank/DDBJ databases">
        <title>A major lineage of nontailed dsDNA viruses as unrecognized killers of marine bacteria.</title>
        <authorList>
            <person name="Kauffman K.M."/>
            <person name="Hussain F.A."/>
            <person name="Yang J."/>
            <person name="Arevalo P."/>
            <person name="Brown J.M."/>
            <person name="Chang W.K."/>
            <person name="VanInsberghe D."/>
            <person name="Elsherbini J."/>
            <person name="Cutler M.B."/>
            <person name="Kelly L."/>
            <person name="Polz M.F."/>
        </authorList>
    </citation>
    <scope>NUCLEOTIDE SEQUENCE [LARGE SCALE GENOMIC DNA]</scope>
</reference>